<dbReference type="InterPro" id="IPR009003">
    <property type="entry name" value="Peptidase_S1_PA"/>
</dbReference>
<reference evidence="8" key="1">
    <citation type="submission" date="2025-08" db="UniProtKB">
        <authorList>
            <consortium name="RefSeq"/>
        </authorList>
    </citation>
    <scope>IDENTIFICATION</scope>
</reference>
<dbReference type="InterPro" id="IPR001254">
    <property type="entry name" value="Trypsin_dom"/>
</dbReference>
<evidence type="ECO:0000256" key="3">
    <source>
        <dbReference type="ARBA" id="ARBA00022801"/>
    </source>
</evidence>
<evidence type="ECO:0000259" key="7">
    <source>
        <dbReference type="PROSITE" id="PS50240"/>
    </source>
</evidence>
<proteinExistence type="predicted"/>
<feature type="domain" description="Peptidase S1" evidence="7">
    <location>
        <begin position="117"/>
        <end position="349"/>
    </location>
</feature>
<dbReference type="SMART" id="SM00020">
    <property type="entry name" value="Tryp_SPc"/>
    <property type="match status" value="1"/>
</dbReference>
<dbReference type="PROSITE" id="PS50240">
    <property type="entry name" value="TRYPSIN_DOM"/>
    <property type="match status" value="1"/>
</dbReference>
<dbReference type="PANTHER" id="PTHR24276:SF94">
    <property type="entry name" value="AT20289P-RELATED"/>
    <property type="match status" value="1"/>
</dbReference>
<dbReference type="InterPro" id="IPR050430">
    <property type="entry name" value="Peptidase_S1"/>
</dbReference>
<feature type="chain" id="PRO_5027761800" evidence="6">
    <location>
        <begin position="20"/>
        <end position="371"/>
    </location>
</feature>
<feature type="non-terminal residue" evidence="8">
    <location>
        <position position="371"/>
    </location>
</feature>
<dbReference type="Gene3D" id="2.40.10.10">
    <property type="entry name" value="Trypsin-like serine proteases"/>
    <property type="match status" value="3"/>
</dbReference>
<evidence type="ECO:0000256" key="4">
    <source>
        <dbReference type="ARBA" id="ARBA00022825"/>
    </source>
</evidence>
<dbReference type="OrthoDB" id="6380398at2759"/>
<dbReference type="PANTHER" id="PTHR24276">
    <property type="entry name" value="POLYSERASE-RELATED"/>
    <property type="match status" value="1"/>
</dbReference>
<organism evidence="8">
    <name type="scientific">Drosophila rhopaloa</name>
    <name type="common">Fruit fly</name>
    <dbReference type="NCBI Taxonomy" id="1041015"/>
    <lineage>
        <taxon>Eukaryota</taxon>
        <taxon>Metazoa</taxon>
        <taxon>Ecdysozoa</taxon>
        <taxon>Arthropoda</taxon>
        <taxon>Hexapoda</taxon>
        <taxon>Insecta</taxon>
        <taxon>Pterygota</taxon>
        <taxon>Neoptera</taxon>
        <taxon>Endopterygota</taxon>
        <taxon>Diptera</taxon>
        <taxon>Brachycera</taxon>
        <taxon>Muscomorpha</taxon>
        <taxon>Ephydroidea</taxon>
        <taxon>Drosophilidae</taxon>
        <taxon>Drosophila</taxon>
        <taxon>Sophophora</taxon>
    </lineage>
</organism>
<name>A0A6P4FDE0_DRORH</name>
<evidence type="ECO:0000256" key="6">
    <source>
        <dbReference type="SAM" id="SignalP"/>
    </source>
</evidence>
<dbReference type="Pfam" id="PF00089">
    <property type="entry name" value="Trypsin"/>
    <property type="match status" value="2"/>
</dbReference>
<protein>
    <submittedName>
        <fullName evidence="8">Hypodermin-B</fullName>
    </submittedName>
</protein>
<dbReference type="GO" id="GO:0004252">
    <property type="term" value="F:serine-type endopeptidase activity"/>
    <property type="evidence" value="ECO:0007669"/>
    <property type="project" value="InterPro"/>
</dbReference>
<dbReference type="CDD" id="cd00190">
    <property type="entry name" value="Tryp_SPc"/>
    <property type="match status" value="1"/>
</dbReference>
<evidence type="ECO:0000256" key="2">
    <source>
        <dbReference type="ARBA" id="ARBA00022729"/>
    </source>
</evidence>
<keyword evidence="2 6" id="KW-0732">Signal</keyword>
<dbReference type="RefSeq" id="XP_016988435.1">
    <property type="nucleotide sequence ID" value="XM_017132946.1"/>
</dbReference>
<keyword evidence="4" id="KW-0720">Serine protease</keyword>
<dbReference type="SUPFAM" id="SSF50494">
    <property type="entry name" value="Trypsin-like serine proteases"/>
    <property type="match status" value="2"/>
</dbReference>
<evidence type="ECO:0000256" key="5">
    <source>
        <dbReference type="ARBA" id="ARBA00023157"/>
    </source>
</evidence>
<dbReference type="FunFam" id="2.40.10.10:FF:000068">
    <property type="entry name" value="transmembrane protease serine 2"/>
    <property type="match status" value="1"/>
</dbReference>
<keyword evidence="3" id="KW-0378">Hydrolase</keyword>
<keyword evidence="5" id="KW-1015">Disulfide bond</keyword>
<evidence type="ECO:0000256" key="1">
    <source>
        <dbReference type="ARBA" id="ARBA00022670"/>
    </source>
</evidence>
<gene>
    <name evidence="8" type="primary">LOC108051004</name>
</gene>
<dbReference type="GO" id="GO:0006508">
    <property type="term" value="P:proteolysis"/>
    <property type="evidence" value="ECO:0007669"/>
    <property type="project" value="UniProtKB-KW"/>
</dbReference>
<evidence type="ECO:0000313" key="8">
    <source>
        <dbReference type="RefSeq" id="XP_016988435.1"/>
    </source>
</evidence>
<keyword evidence="1" id="KW-0645">Protease</keyword>
<dbReference type="InterPro" id="IPR043504">
    <property type="entry name" value="Peptidase_S1_PA_chymotrypsin"/>
</dbReference>
<feature type="signal peptide" evidence="6">
    <location>
        <begin position="1"/>
        <end position="19"/>
    </location>
</feature>
<dbReference type="AlphaFoldDB" id="A0A6P4FDE0"/>
<accession>A0A6P4FDE0</accession>
<sequence length="371" mass="41103">MILPVALPLFLGLCVLVLSEDSEDSEMEVDKCDNTTIGGEPMDIKDAPWTASITVREKAKCVGVIYKLNYILTVAQCVDGYLNKAIRFTTMIRLVLPLLLVALPWTVFGDPDPQTRIIGGYSVDIKDAPYQAAVIVDSSAICSGAIIRTNTILTAASCVYDYSIDYIQVRVNTTSRNYDGTGVLMPVCGVTIHPQYSYWRYDFNLALLKLCEELKTSETVHPITVTDRLPPDDAWLWVTGWGSTSWWGSWFDRCFGSLPLQLQRAWVSVYNREQCAEDRAVWFYLWDNGISGYTLCTNYGAGGCSYDVGAPLVKDGYLVGILSDGGCTTKPDVYASVIWFQSWIDANTSPDPKGTTSGLVLHLLVLHLVLH</sequence>